<name>A0A8I3AC29_9AGAM</name>
<keyword evidence="3" id="KW-1185">Reference proteome</keyword>
<protein>
    <recommendedName>
        <fullName evidence="4">Telomere-associated protein Rif1 N-terminal domain-containing protein</fullName>
    </recommendedName>
</protein>
<evidence type="ECO:0000256" key="1">
    <source>
        <dbReference type="SAM" id="MobiDB-lite"/>
    </source>
</evidence>
<evidence type="ECO:0000313" key="3">
    <source>
        <dbReference type="Proteomes" id="UP000683000"/>
    </source>
</evidence>
<dbReference type="EMBL" id="JAGFBS010000010">
    <property type="protein sequence ID" value="KAG6377106.1"/>
    <property type="molecule type" value="Genomic_DNA"/>
</dbReference>
<reference evidence="2" key="1">
    <citation type="submission" date="2021-03" db="EMBL/GenBank/DDBJ databases">
        <title>Evolutionary innovations through gain and loss of genes in the ectomycorrhizal Boletales.</title>
        <authorList>
            <person name="Wu G."/>
            <person name="Miyauchi S."/>
            <person name="Morin E."/>
            <person name="Yang Z.-L."/>
            <person name="Xu J."/>
            <person name="Martin F.M."/>
        </authorList>
    </citation>
    <scope>NUCLEOTIDE SEQUENCE</scope>
    <source>
        <strain evidence="2">BR01</strain>
    </source>
</reference>
<feature type="compositionally biased region" description="Acidic residues" evidence="1">
    <location>
        <begin position="1092"/>
        <end position="1108"/>
    </location>
</feature>
<proteinExistence type="predicted"/>
<feature type="region of interest" description="Disordered" evidence="1">
    <location>
        <begin position="1316"/>
        <end position="1344"/>
    </location>
</feature>
<feature type="compositionally biased region" description="Polar residues" evidence="1">
    <location>
        <begin position="1170"/>
        <end position="1198"/>
    </location>
</feature>
<organism evidence="2 3">
    <name type="scientific">Boletus reticuloceps</name>
    <dbReference type="NCBI Taxonomy" id="495285"/>
    <lineage>
        <taxon>Eukaryota</taxon>
        <taxon>Fungi</taxon>
        <taxon>Dikarya</taxon>
        <taxon>Basidiomycota</taxon>
        <taxon>Agaricomycotina</taxon>
        <taxon>Agaricomycetes</taxon>
        <taxon>Agaricomycetidae</taxon>
        <taxon>Boletales</taxon>
        <taxon>Boletineae</taxon>
        <taxon>Boletaceae</taxon>
        <taxon>Boletoideae</taxon>
        <taxon>Boletus</taxon>
    </lineage>
</organism>
<dbReference type="SUPFAM" id="SSF48371">
    <property type="entry name" value="ARM repeat"/>
    <property type="match status" value="1"/>
</dbReference>
<feature type="compositionally biased region" description="Polar residues" evidence="1">
    <location>
        <begin position="1124"/>
        <end position="1145"/>
    </location>
</feature>
<feature type="region of interest" description="Disordered" evidence="1">
    <location>
        <begin position="1117"/>
        <end position="1206"/>
    </location>
</feature>
<feature type="region of interest" description="Disordered" evidence="1">
    <location>
        <begin position="1447"/>
        <end position="1508"/>
    </location>
</feature>
<dbReference type="OrthoDB" id="2591260at2759"/>
<sequence length="1508" mass="166663">MSLPTPPATSHHRDKEIRLPGSRVAWAQQNQYYILSHTSTLSPLPFRSCLERPARSILKKRDHPFLLPPEDDQREITPEPEDPLVDLTYLSRPVQQIISPDPTLCDLIEAYSILHARLRVAVASSTDIDASWPLFQPLRKNAHVFTQAVCRDLGRALIQPKLDLAPEDDVPMECEEVCEDDEACSLLPSPKQSPRKKKRGMSASQIKFARDLCTTTHAVLRLLSAIFTLQPLYQIFDDVQLHDILTHVLAIPMADELPTPNARKTCALSIWLLQVQRLPETVLLPARDRIAFALRRGMEGELGKEGKKGSACDGLKAVHDLSLHQPNTFVPAFVELLPSILANLLAPTLGLRTQACHALGGFVLGCVSLPLSPVHVRISNIVSAFLTTPSSSSPRRSPGKSTAEPSIVRTLRMTLNTVDPQHVAQGPVWALSVLASLIVLLGPSVCADVRLLRIVSALLTLAMRNKKSSVRALASLLWRCLAWAYLRPPLEFYPEGGEHHEEVGEEQDTQAAQESSWKLVKSVVDMGTGVSTVAALLGDDSDDEDRLRKALQLVRVMLGKGGQTTLDAIDIAKGLVNDENNGKPWPIHKLLPHSLFSSHPGLLTAEYKTLSTAVKPIFDECPQLNDIRPLTRDQLSRDWVFNELIEIWRATLGCLEIPDDCSLPSETLATWSGLMKSNVTLLLDADDQDGVIEFAAKSATILTEILRDSQLDLASTACPTSSKIGSHSKATKSMPVRSNSAMKLGVVRELWACMRTTFPNNLLHAGGTKLLECLVEDECDLVWETDAPDTARKEWAKLCSETLAICDVEELEQFWAKRSQSYAIMTFEPGVWSLVWGCFVETWTADREASWEGAVILLGVPFDNRSAWELSNDEFAVWDGFLKHTMNKVNDNGTDSVVVLDHVASVVARSPCPPFASSTRVADLLLSHCEMDDIRELPSNVFELVNDTLLLTYPPDPHNLKPSMWLITSLTRAIDTCPVEFRLNLLKVTQDGVCAWLSDEYRVFTRDEYALDVLPLYQTALLGIQELPRTLKALEALSPLLQSVFIGRDDKSRVAREAFTEFWTTTFGTMNEPEGGWPEDLQICLLPPEEVHSEDDAEPSSDPEELEDATVRAPSIAASELDDLSQTSLLSPRCGSLSNVQTPQASERRTPSPFIGHLGPALFTPFEPSTPITGSRSYRVSTPTRPHKPTSTPESFQSLVLKPPAGTLPVYPTTPTTPRTGCHVRLNLSPGKVRGLRDKENVSPLPGLPVLEEMYSTPIKSKPSSILGKRQMNDESPRESATKKGRTSFIRSSIEFPSAGDSDLEDELVVEAALTSPARKAQAHHERLPTPDEPSPTCTNTRKRKRQRIVMEAVVVPSLADVQRRQRARRASTECVGATTASPSLRRSSSMPKLHEEFHSDEMMSLRRKRLKLWDDVATSSSVLEETVIAGSDDSIILTGNGSKLVELEGSDDDPHLGQVSPRHLASPAPRRHMNPDYSDDDAPSSSPSRDLVARRQQRFGLVRTVSR</sequence>
<dbReference type="InterPro" id="IPR016024">
    <property type="entry name" value="ARM-type_fold"/>
</dbReference>
<evidence type="ECO:0008006" key="4">
    <source>
        <dbReference type="Google" id="ProtNLM"/>
    </source>
</evidence>
<feature type="region of interest" description="Disordered" evidence="1">
    <location>
        <begin position="1365"/>
        <end position="1393"/>
    </location>
</feature>
<comment type="caution">
    <text evidence="2">The sequence shown here is derived from an EMBL/GenBank/DDBJ whole genome shotgun (WGS) entry which is preliminary data.</text>
</comment>
<feature type="compositionally biased region" description="Polar residues" evidence="1">
    <location>
        <begin position="1379"/>
        <end position="1391"/>
    </location>
</feature>
<feature type="compositionally biased region" description="Basic and acidic residues" evidence="1">
    <location>
        <begin position="1271"/>
        <end position="1282"/>
    </location>
</feature>
<dbReference type="Proteomes" id="UP000683000">
    <property type="component" value="Unassembled WGS sequence"/>
</dbReference>
<accession>A0A8I3AC29</accession>
<feature type="region of interest" description="Disordered" evidence="1">
    <location>
        <begin position="1261"/>
        <end position="1287"/>
    </location>
</feature>
<evidence type="ECO:0000313" key="2">
    <source>
        <dbReference type="EMBL" id="KAG6377106.1"/>
    </source>
</evidence>
<gene>
    <name evidence="2" type="ORF">JVT61DRAFT_1157</name>
</gene>
<feature type="region of interest" description="Disordered" evidence="1">
    <location>
        <begin position="1091"/>
        <end position="1110"/>
    </location>
</feature>